<dbReference type="AlphaFoldDB" id="A0A077PTU4"/>
<dbReference type="Proteomes" id="UP000028493">
    <property type="component" value="Unassembled WGS sequence"/>
</dbReference>
<organism evidence="1">
    <name type="scientific">Xenorhabdus bovienii str. kraussei Becker Underwood</name>
    <dbReference type="NCBI Taxonomy" id="1398204"/>
    <lineage>
        <taxon>Bacteria</taxon>
        <taxon>Pseudomonadati</taxon>
        <taxon>Pseudomonadota</taxon>
        <taxon>Gammaproteobacteria</taxon>
        <taxon>Enterobacterales</taxon>
        <taxon>Morganellaceae</taxon>
        <taxon>Xenorhabdus</taxon>
    </lineage>
</organism>
<sequence>MGDEMSDENYHDDSILKLDKKYTPFLLKAISAAQNSDLAVAMGYDISKFYIECRNHMGENGRSIYTINFYQIEVTEDNWMYLTPKSAGGINVDLDVETGEVVYIYGDK</sequence>
<dbReference type="EMBL" id="CBSZ010000169">
    <property type="protein sequence ID" value="CDH24201.1"/>
    <property type="molecule type" value="Genomic_DNA"/>
</dbReference>
<gene>
    <name evidence="1" type="ORF">XBKB1_2500005</name>
</gene>
<comment type="caution">
    <text evidence="1">The sequence shown here is derived from an EMBL/GenBank/DDBJ whole genome shotgun (WGS) entry which is preliminary data.</text>
</comment>
<protein>
    <submittedName>
        <fullName evidence="1">Uncharacterized protein</fullName>
    </submittedName>
</protein>
<name>A0A077PTU4_XENBV</name>
<proteinExistence type="predicted"/>
<accession>A0A077PTU4</accession>
<reference evidence="1" key="1">
    <citation type="submission" date="2013-07" db="EMBL/GenBank/DDBJ databases">
        <title>Sub-species coevolution in mutualistic symbiosis.</title>
        <authorList>
            <person name="Murfin K."/>
            <person name="Klassen J."/>
            <person name="Lee M."/>
            <person name="Forst S."/>
            <person name="Stock P."/>
            <person name="Goodrich-Blair H."/>
        </authorList>
    </citation>
    <scope>NUCLEOTIDE SEQUENCE [LARGE SCALE GENOMIC DNA]</scope>
    <source>
        <strain evidence="1">Kraussei Becker Underwood</strain>
    </source>
</reference>
<evidence type="ECO:0000313" key="1">
    <source>
        <dbReference type="EMBL" id="CDH24201.1"/>
    </source>
</evidence>
<dbReference type="HOGENOM" id="CLU_2273368_0_0_6"/>